<organism evidence="3">
    <name type="scientific">viral metagenome</name>
    <dbReference type="NCBI Taxonomy" id="1070528"/>
    <lineage>
        <taxon>unclassified sequences</taxon>
        <taxon>metagenomes</taxon>
        <taxon>organismal metagenomes</taxon>
    </lineage>
</organism>
<dbReference type="CDD" id="cd00761">
    <property type="entry name" value="Glyco_tranf_GTA_type"/>
    <property type="match status" value="1"/>
</dbReference>
<feature type="domain" description="Glycosyltransferase 2-like" evidence="2">
    <location>
        <begin position="46"/>
        <end position="199"/>
    </location>
</feature>
<keyword evidence="1" id="KW-0812">Transmembrane</keyword>
<proteinExistence type="predicted"/>
<dbReference type="SUPFAM" id="SSF53448">
    <property type="entry name" value="Nucleotide-diphospho-sugar transferases"/>
    <property type="match status" value="1"/>
</dbReference>
<reference evidence="3" key="1">
    <citation type="journal article" date="2020" name="Nature">
        <title>Giant virus diversity and host interactions through global metagenomics.</title>
        <authorList>
            <person name="Schulz F."/>
            <person name="Roux S."/>
            <person name="Paez-Espino D."/>
            <person name="Jungbluth S."/>
            <person name="Walsh D.A."/>
            <person name="Denef V.J."/>
            <person name="McMahon K.D."/>
            <person name="Konstantinidis K.T."/>
            <person name="Eloe-Fadrosh E.A."/>
            <person name="Kyrpides N.C."/>
            <person name="Woyke T."/>
        </authorList>
    </citation>
    <scope>NUCLEOTIDE SEQUENCE</scope>
    <source>
        <strain evidence="3">GVMAG-M-3300023184-77</strain>
    </source>
</reference>
<feature type="transmembrane region" description="Helical" evidence="1">
    <location>
        <begin position="6"/>
        <end position="23"/>
    </location>
</feature>
<evidence type="ECO:0000313" key="3">
    <source>
        <dbReference type="EMBL" id="QHT91543.1"/>
    </source>
</evidence>
<keyword evidence="1" id="KW-0472">Membrane</keyword>
<dbReference type="InterPro" id="IPR029044">
    <property type="entry name" value="Nucleotide-diphossugar_trans"/>
</dbReference>
<protein>
    <recommendedName>
        <fullName evidence="2">Glycosyltransferase 2-like domain-containing protein</fullName>
    </recommendedName>
</protein>
<name>A0A6C0IJ39_9ZZZZ</name>
<sequence>MRNKNQLYIIIAIISLLVLVLIINRKYDGFYTENKDFEYNKDNKITVILNVYKRPHVLIEQITAVKAQTVPPEKIIIYKNFVEGVEIPKIPDELNTNITIIQSSENFGVWARFAIGLLANTEYVCIFDDDTIPMPKWFENCINTMKVTPGLLGTNGIIFKKGIKYEIAENIGWATGTNDTTREVDIVGHSWFFKREWLQYLWDYTPNHTFVKTRGEDMAFSAMLQKNGIKTYVPPHPKDNKDLWGSNPESGNKYGSEASGISVMKKEPDFWDSVLKYFIEDMGFVTINNR</sequence>
<dbReference type="Pfam" id="PF00535">
    <property type="entry name" value="Glycos_transf_2"/>
    <property type="match status" value="1"/>
</dbReference>
<keyword evidence="1" id="KW-1133">Transmembrane helix</keyword>
<accession>A0A6C0IJ39</accession>
<evidence type="ECO:0000259" key="2">
    <source>
        <dbReference type="Pfam" id="PF00535"/>
    </source>
</evidence>
<dbReference type="InterPro" id="IPR001173">
    <property type="entry name" value="Glyco_trans_2-like"/>
</dbReference>
<dbReference type="EMBL" id="MN740165">
    <property type="protein sequence ID" value="QHT91543.1"/>
    <property type="molecule type" value="Genomic_DNA"/>
</dbReference>
<evidence type="ECO:0000256" key="1">
    <source>
        <dbReference type="SAM" id="Phobius"/>
    </source>
</evidence>
<dbReference type="Gene3D" id="3.90.550.10">
    <property type="entry name" value="Spore Coat Polysaccharide Biosynthesis Protein SpsA, Chain A"/>
    <property type="match status" value="1"/>
</dbReference>
<dbReference type="AlphaFoldDB" id="A0A6C0IJ39"/>